<sequence length="97" mass="11337">MTLAAFIASVKDPQPPSLDVYLTSLWYARKGNWDKAHELVQDLPDHVAAHIHAYLHRVEGDDWNADYWYRRAGEKRPFLSLEQEWEALAAHLLPREK</sequence>
<dbReference type="OrthoDB" id="370799at2"/>
<evidence type="ECO:0000313" key="2">
    <source>
        <dbReference type="Proteomes" id="UP000281028"/>
    </source>
</evidence>
<keyword evidence="2" id="KW-1185">Reference proteome</keyword>
<dbReference type="Proteomes" id="UP000281028">
    <property type="component" value="Unassembled WGS sequence"/>
</dbReference>
<evidence type="ECO:0000313" key="1">
    <source>
        <dbReference type="EMBL" id="NSL87727.1"/>
    </source>
</evidence>
<dbReference type="EMBL" id="RIAR02000001">
    <property type="protein sequence ID" value="NSL87727.1"/>
    <property type="molecule type" value="Genomic_DNA"/>
</dbReference>
<gene>
    <name evidence="1" type="ORF">ECE50_012840</name>
</gene>
<protein>
    <submittedName>
        <fullName evidence="1">Uncharacterized protein</fullName>
    </submittedName>
</protein>
<reference evidence="1" key="1">
    <citation type="submission" date="2020-05" db="EMBL/GenBank/DDBJ databases">
        <title>Chitinophaga laudate sp. nov., isolated from a tropical peat swamp.</title>
        <authorList>
            <person name="Goh C.B.S."/>
            <person name="Lee M.S."/>
            <person name="Parimannan S."/>
            <person name="Pasbakhsh P."/>
            <person name="Yule C.M."/>
            <person name="Rajandas H."/>
            <person name="Loke S."/>
            <person name="Croft L."/>
            <person name="Tan J.B.L."/>
        </authorList>
    </citation>
    <scope>NUCLEOTIDE SEQUENCE</scope>
    <source>
        <strain evidence="1">Mgbs1</strain>
    </source>
</reference>
<name>A0A433WKU7_9BACT</name>
<organism evidence="1 2">
    <name type="scientific">Chitinophaga solisilvae</name>
    <dbReference type="NCBI Taxonomy" id="1233460"/>
    <lineage>
        <taxon>Bacteria</taxon>
        <taxon>Pseudomonadati</taxon>
        <taxon>Bacteroidota</taxon>
        <taxon>Chitinophagia</taxon>
        <taxon>Chitinophagales</taxon>
        <taxon>Chitinophagaceae</taxon>
        <taxon>Chitinophaga</taxon>
    </lineage>
</organism>
<accession>A0A433WKU7</accession>
<comment type="caution">
    <text evidence="1">The sequence shown here is derived from an EMBL/GenBank/DDBJ whole genome shotgun (WGS) entry which is preliminary data.</text>
</comment>
<dbReference type="AlphaFoldDB" id="A0A433WKU7"/>
<proteinExistence type="predicted"/>